<feature type="non-terminal residue" evidence="1">
    <location>
        <position position="227"/>
    </location>
</feature>
<evidence type="ECO:0000313" key="1">
    <source>
        <dbReference type="EMBL" id="GAJ12611.1"/>
    </source>
</evidence>
<organism evidence="1">
    <name type="scientific">marine sediment metagenome</name>
    <dbReference type="NCBI Taxonomy" id="412755"/>
    <lineage>
        <taxon>unclassified sequences</taxon>
        <taxon>metagenomes</taxon>
        <taxon>ecological metagenomes</taxon>
    </lineage>
</organism>
<accession>X1VEK5</accession>
<dbReference type="Gene3D" id="3.20.20.80">
    <property type="entry name" value="Glycosidases"/>
    <property type="match status" value="1"/>
</dbReference>
<evidence type="ECO:0008006" key="2">
    <source>
        <dbReference type="Google" id="ProtNLM"/>
    </source>
</evidence>
<dbReference type="InterPro" id="IPR017853">
    <property type="entry name" value="GH"/>
</dbReference>
<dbReference type="EMBL" id="BARW01035020">
    <property type="protein sequence ID" value="GAJ12611.1"/>
    <property type="molecule type" value="Genomic_DNA"/>
</dbReference>
<proteinExistence type="predicted"/>
<feature type="non-terminal residue" evidence="1">
    <location>
        <position position="1"/>
    </location>
</feature>
<dbReference type="SUPFAM" id="SSF51445">
    <property type="entry name" value="(Trans)glycosidases"/>
    <property type="match status" value="1"/>
</dbReference>
<dbReference type="AlphaFoldDB" id="X1VEK5"/>
<sequence>LRQCVRETILTYPLLAGIGVTAGENMKNRNDEYDREKWLWQTYGLGIMDAKKQQPGRQVRFIHRVWNTGLGKIMTDFAANYPDSFEIGFKYARAHMYSSAKPPFCKSLLKEMQEHIEKFLTICDKYGIKPGFTFFDDCWNRKGVILESPPPIKGRHNGRWAACPQDAERTKENLPKFRAYIQDIIRPHHKDPRVLWWEIFNEPKLQSKNGHKSFSWQLRELGYKWAK</sequence>
<gene>
    <name evidence="1" type="ORF">S12H4_54725</name>
</gene>
<name>X1VEK5_9ZZZZ</name>
<protein>
    <recommendedName>
        <fullName evidence="2">Glycoside hydrolase family 5 domain-containing protein</fullName>
    </recommendedName>
</protein>
<reference evidence="1" key="1">
    <citation type="journal article" date="2014" name="Front. Microbiol.">
        <title>High frequency of phylogenetically diverse reductive dehalogenase-homologous genes in deep subseafloor sedimentary metagenomes.</title>
        <authorList>
            <person name="Kawai M."/>
            <person name="Futagami T."/>
            <person name="Toyoda A."/>
            <person name="Takaki Y."/>
            <person name="Nishi S."/>
            <person name="Hori S."/>
            <person name="Arai W."/>
            <person name="Tsubouchi T."/>
            <person name="Morono Y."/>
            <person name="Uchiyama I."/>
            <person name="Ito T."/>
            <person name="Fujiyama A."/>
            <person name="Inagaki F."/>
            <person name="Takami H."/>
        </authorList>
    </citation>
    <scope>NUCLEOTIDE SEQUENCE</scope>
    <source>
        <strain evidence="1">Expedition CK06-06</strain>
    </source>
</reference>
<comment type="caution">
    <text evidence="1">The sequence shown here is derived from an EMBL/GenBank/DDBJ whole genome shotgun (WGS) entry which is preliminary data.</text>
</comment>